<dbReference type="SUPFAM" id="SSF53474">
    <property type="entry name" value="alpha/beta-Hydrolases"/>
    <property type="match status" value="2"/>
</dbReference>
<evidence type="ECO:0000256" key="5">
    <source>
        <dbReference type="ARBA" id="ARBA00023098"/>
    </source>
</evidence>
<protein>
    <recommendedName>
        <fullName evidence="6">Lipase-like C-terminal domain-containing protein</fullName>
    </recommendedName>
</protein>
<comment type="subcellular location">
    <subcellularLocation>
        <location evidence="1">Secreted</location>
    </subcellularLocation>
</comment>
<evidence type="ECO:0000256" key="1">
    <source>
        <dbReference type="ARBA" id="ARBA00004613"/>
    </source>
</evidence>
<keyword evidence="2" id="KW-0964">Secreted</keyword>
<keyword evidence="3" id="KW-0732">Signal</keyword>
<dbReference type="AlphaFoldDB" id="A0AAV2Z4K1"/>
<evidence type="ECO:0000259" key="6">
    <source>
        <dbReference type="Pfam" id="PF24708"/>
    </source>
</evidence>
<dbReference type="GO" id="GO:0005576">
    <property type="term" value="C:extracellular region"/>
    <property type="evidence" value="ECO:0007669"/>
    <property type="project" value="UniProtKB-SubCell"/>
</dbReference>
<dbReference type="PANTHER" id="PTHR34043:SF3">
    <property type="entry name" value="ALPHA_BETA-HYDROLASES SUPERFAMILY PROTEIN"/>
    <property type="match status" value="1"/>
</dbReference>
<organism evidence="7 8">
    <name type="scientific">Lagenidium giganteum</name>
    <dbReference type="NCBI Taxonomy" id="4803"/>
    <lineage>
        <taxon>Eukaryota</taxon>
        <taxon>Sar</taxon>
        <taxon>Stramenopiles</taxon>
        <taxon>Oomycota</taxon>
        <taxon>Peronosporomycetes</taxon>
        <taxon>Pythiales</taxon>
        <taxon>Pythiaceae</taxon>
    </lineage>
</organism>
<evidence type="ECO:0000256" key="3">
    <source>
        <dbReference type="ARBA" id="ARBA00022729"/>
    </source>
</evidence>
<feature type="non-terminal residue" evidence="7">
    <location>
        <position position="1"/>
    </location>
</feature>
<accession>A0AAV2Z4K1</accession>
<dbReference type="EMBL" id="DAKRPA010000033">
    <property type="protein sequence ID" value="DBA02293.1"/>
    <property type="molecule type" value="Genomic_DNA"/>
</dbReference>
<evidence type="ECO:0000256" key="4">
    <source>
        <dbReference type="ARBA" id="ARBA00022801"/>
    </source>
</evidence>
<dbReference type="InterPro" id="IPR029058">
    <property type="entry name" value="AB_hydrolase_fold"/>
</dbReference>
<gene>
    <name evidence="7" type="ORF">N0F65_006168</name>
</gene>
<keyword evidence="5" id="KW-0443">Lipid metabolism</keyword>
<dbReference type="GO" id="GO:0016787">
    <property type="term" value="F:hydrolase activity"/>
    <property type="evidence" value="ECO:0007669"/>
    <property type="project" value="UniProtKB-KW"/>
</dbReference>
<proteinExistence type="predicted"/>
<dbReference type="Pfam" id="PF24708">
    <property type="entry name" value="Lip_C"/>
    <property type="match status" value="2"/>
</dbReference>
<sequence length="1013" mass="110849">RNDMNLSVDNAGICSAYARIDLVVPDLAGASRRLGELFPRHAESSFVQRPRTTDHLAPHSKTMLRTRLQIVLVAVVAALACVREVAAANNYPIVLVHGFAGWGREEKNGLKYFGGYHGDYQARLQQDGFDVRTAVVSPFGSNWDRAVELYAYVKGGCVNYGPNHAKHHGHNVTGRCYEGLYPEWGNVVNGKVNKVHFMGHSMGGQTVRMLAQLLAHGSKGAPIEEDTSSHTLFAGGKSDWIHSVTAIATPNQGTLLANGAAELGDVIEQFATAMISASGVVGESSIKFFDAKMDAWSISPRQSDESIPQYIKRIVTSKVFKNGFYDLCMYSLSTFGAASDLAWVDTQPNIFYYSISTQDTFRLGNIVLPRLQSMVRGIQAMSTFLGSTYALKNGFSRDWQPNDGIVNTISTIYDGKSELVEDATESKTGRWHHIVKLTTVDHEAVHGMKKSRDVYDAYLAQAKFLYDLPTAEGGRRLSDGSIVHTTSADIVESLNNIVEQMNTANQQDDIALTCSQTRDVSIQQICAEYYQPKHSSLIAMLRVSLEVLLFTILSAALSVRVSVAINDYPIVLVHGFAGWGRTEMGGMKYWGGFNGDYEQRLKDEGYDVRTAAVGPFSSQWDRAVELYSYIKGGCVNYGPNHSKTFGHAGTGRCFEGIYPEWGNVVNGKVNKIHLVGHSMGGQTIRMLAQLLAHGTKGAPVQEAASTHPVFAGDKEDWIHSITTISTPNQGTLLANGLAEIGELTKIAATVIIAAAGVVGDSATTIFDAKLDHWGIAPKQPGEKLSQYIKRIFASGMFKPGFHDISMYSLSTFGAAEDLTWVETQPNIFYYSFSTQDTFRMLNVHLPRPLSMLAPLQPLSTFLGSTYALKRGFSSEWQANDGVVNTISMRYDGKAPVVEGVQESKTGRWHHLPTLTTLDHEAVVGMKPFNDVYGIYQTHAKLLKDLPAGAEGTRRLEDGSIVHKTSDAIIDSLNAAVEEINSKANTEEDIALTCSQATEEATLILCAEYKKTHA</sequence>
<evidence type="ECO:0000313" key="8">
    <source>
        <dbReference type="Proteomes" id="UP001146120"/>
    </source>
</evidence>
<keyword evidence="4" id="KW-0378">Hydrolase</keyword>
<evidence type="ECO:0000256" key="2">
    <source>
        <dbReference type="ARBA" id="ARBA00022525"/>
    </source>
</evidence>
<dbReference type="InterPro" id="IPR056304">
    <property type="entry name" value="Lip-like_C"/>
</dbReference>
<feature type="domain" description="Lipase-like C-terminal" evidence="6">
    <location>
        <begin position="566"/>
        <end position="926"/>
    </location>
</feature>
<name>A0AAV2Z4K1_9STRA</name>
<keyword evidence="8" id="KW-1185">Reference proteome</keyword>
<comment type="caution">
    <text evidence="7">The sequence shown here is derived from an EMBL/GenBank/DDBJ whole genome shotgun (WGS) entry which is preliminary data.</text>
</comment>
<dbReference type="GO" id="GO:0006629">
    <property type="term" value="P:lipid metabolic process"/>
    <property type="evidence" value="ECO:0007669"/>
    <property type="project" value="UniProtKB-KW"/>
</dbReference>
<evidence type="ECO:0000313" key="7">
    <source>
        <dbReference type="EMBL" id="DBA02293.1"/>
    </source>
</evidence>
<dbReference type="Proteomes" id="UP001146120">
    <property type="component" value="Unassembled WGS sequence"/>
</dbReference>
<reference evidence="7" key="1">
    <citation type="submission" date="2022-11" db="EMBL/GenBank/DDBJ databases">
        <authorList>
            <person name="Morgan W.R."/>
            <person name="Tartar A."/>
        </authorList>
    </citation>
    <scope>NUCLEOTIDE SEQUENCE</scope>
    <source>
        <strain evidence="7">ARSEF 373</strain>
    </source>
</reference>
<dbReference type="Gene3D" id="3.40.50.1820">
    <property type="entry name" value="alpha/beta hydrolase"/>
    <property type="match status" value="2"/>
</dbReference>
<reference evidence="7" key="2">
    <citation type="journal article" date="2023" name="Microbiol Resour">
        <title>Decontamination and Annotation of the Draft Genome Sequence of the Oomycete Lagenidium giganteum ARSEF 373.</title>
        <authorList>
            <person name="Morgan W.R."/>
            <person name="Tartar A."/>
        </authorList>
    </citation>
    <scope>NUCLEOTIDE SEQUENCE</scope>
    <source>
        <strain evidence="7">ARSEF 373</strain>
    </source>
</reference>
<dbReference type="PANTHER" id="PTHR34043">
    <property type="entry name" value="ALPHA/BETA-HYDROLASES SUPERFAMILY PROTEIN"/>
    <property type="match status" value="1"/>
</dbReference>
<feature type="domain" description="Lipase-like C-terminal" evidence="6">
    <location>
        <begin position="89"/>
        <end position="447"/>
    </location>
</feature>